<gene>
    <name evidence="1" type="ORF">S01H4_65245</name>
</gene>
<feature type="non-terminal residue" evidence="1">
    <location>
        <position position="1"/>
    </location>
</feature>
<dbReference type="AlphaFoldDB" id="X1F3I4"/>
<dbReference type="EMBL" id="BART01039850">
    <property type="protein sequence ID" value="GAH23939.1"/>
    <property type="molecule type" value="Genomic_DNA"/>
</dbReference>
<name>X1F3I4_9ZZZZ</name>
<accession>X1F3I4</accession>
<evidence type="ECO:0000313" key="1">
    <source>
        <dbReference type="EMBL" id="GAH23939.1"/>
    </source>
</evidence>
<comment type="caution">
    <text evidence="1">The sequence shown here is derived from an EMBL/GenBank/DDBJ whole genome shotgun (WGS) entry which is preliminary data.</text>
</comment>
<organism evidence="1">
    <name type="scientific">marine sediment metagenome</name>
    <dbReference type="NCBI Taxonomy" id="412755"/>
    <lineage>
        <taxon>unclassified sequences</taxon>
        <taxon>metagenomes</taxon>
        <taxon>ecological metagenomes</taxon>
    </lineage>
</organism>
<proteinExistence type="predicted"/>
<protein>
    <submittedName>
        <fullName evidence="1">Uncharacterized protein</fullName>
    </submittedName>
</protein>
<reference evidence="1" key="1">
    <citation type="journal article" date="2014" name="Front. Microbiol.">
        <title>High frequency of phylogenetically diverse reductive dehalogenase-homologous genes in deep subseafloor sedimentary metagenomes.</title>
        <authorList>
            <person name="Kawai M."/>
            <person name="Futagami T."/>
            <person name="Toyoda A."/>
            <person name="Takaki Y."/>
            <person name="Nishi S."/>
            <person name="Hori S."/>
            <person name="Arai W."/>
            <person name="Tsubouchi T."/>
            <person name="Morono Y."/>
            <person name="Uchiyama I."/>
            <person name="Ito T."/>
            <person name="Fujiyama A."/>
            <person name="Inagaki F."/>
            <person name="Takami H."/>
        </authorList>
    </citation>
    <scope>NUCLEOTIDE SEQUENCE</scope>
    <source>
        <strain evidence="1">Expedition CK06-06</strain>
    </source>
</reference>
<sequence length="71" mass="8232">GMVGVFNPNIPIPSTYDNANRFKGWFSFKISGNLFFGIFKLRLTAFKTKVIKKVENIVLYLHFLQVICFEI</sequence>